<keyword evidence="2" id="KW-1185">Reference proteome</keyword>
<proteinExistence type="predicted"/>
<sequence length="118" mass="12889">MSFSDPLGITYNAVVKNLVRVNQDKNGADYFLDGGTLQYSISTRHTIPARGAPGESHMIRLDVDEFDAQSVYLRRSGVWLVVKTFDNVQSTTNAGYAANALVGLMTSGNVGKLLAREY</sequence>
<evidence type="ECO:0000313" key="2">
    <source>
        <dbReference type="Proteomes" id="UP000676859"/>
    </source>
</evidence>
<keyword evidence="1" id="KW-0946">Virion</keyword>
<dbReference type="Pfam" id="PF22387">
    <property type="entry name" value="PhiCb5_coat"/>
    <property type="match status" value="1"/>
</dbReference>
<dbReference type="GO" id="GO:0019028">
    <property type="term" value="C:viral capsid"/>
    <property type="evidence" value="ECO:0007669"/>
    <property type="project" value="UniProtKB-KW"/>
</dbReference>
<name>A0A8S5L477_9VIRU</name>
<dbReference type="RefSeq" id="YP_010770985.1">
    <property type="nucleotide sequence ID" value="NC_074452.1"/>
</dbReference>
<organism evidence="1 2">
    <name type="scientific">ssRNA phage SRR5467091_14</name>
    <dbReference type="NCBI Taxonomy" id="2786464"/>
    <lineage>
        <taxon>Viruses</taxon>
        <taxon>Riboviria</taxon>
        <taxon>Orthornavirae</taxon>
        <taxon>Lenarviricota</taxon>
        <taxon>Leviviricetes</taxon>
        <taxon>Timlovirales</taxon>
        <taxon>Steitzviridae</taxon>
        <taxon>Podtsbuvirus</taxon>
        <taxon>Podtsbuvirus caenenecus</taxon>
    </lineage>
</organism>
<keyword evidence="1" id="KW-0167">Capsid protein</keyword>
<dbReference type="Gene3D" id="2.40.160.220">
    <property type="match status" value="1"/>
</dbReference>
<accession>A0A8S5L477</accession>
<dbReference type="EMBL" id="BK014121">
    <property type="protein sequence ID" value="DAD52496.1"/>
    <property type="molecule type" value="Genomic_RNA"/>
</dbReference>
<gene>
    <name evidence="1" type="primary">SRR5467091_14_2</name>
</gene>
<dbReference type="GeneID" id="80400580"/>
<evidence type="ECO:0000313" key="1">
    <source>
        <dbReference type="EMBL" id="DAD52496.1"/>
    </source>
</evidence>
<dbReference type="Proteomes" id="UP000676859">
    <property type="component" value="Segment"/>
</dbReference>
<reference evidence="1" key="1">
    <citation type="submission" date="2020-09" db="EMBL/GenBank/DDBJ databases">
        <title>Leviviricetes taxonomy.</title>
        <authorList>
            <person name="Stockdale S.R."/>
            <person name="Callanan J."/>
            <person name="Adriaenssens E.M."/>
            <person name="Kuhn J.H."/>
            <person name="Rumnieks J."/>
            <person name="Shkoporov A."/>
            <person name="Draper L.A."/>
            <person name="Ross P."/>
            <person name="Hill C."/>
        </authorList>
    </citation>
    <scope>NUCLEOTIDE SEQUENCE</scope>
</reference>
<protein>
    <submittedName>
        <fullName evidence="1">Coat protein</fullName>
    </submittedName>
</protein>
<dbReference type="KEGG" id="vg:80400580"/>
<dbReference type="InterPro" id="IPR054457">
    <property type="entry name" value="PhiCb5_coat"/>
</dbReference>